<dbReference type="InterPro" id="IPR011989">
    <property type="entry name" value="ARM-like"/>
</dbReference>
<evidence type="ECO:0000256" key="1">
    <source>
        <dbReference type="SAM" id="SignalP"/>
    </source>
</evidence>
<gene>
    <name evidence="2" type="ORF">ATANTOWER_022400</name>
</gene>
<dbReference type="Gene3D" id="1.25.10.10">
    <property type="entry name" value="Leucine-rich Repeat Variant"/>
    <property type="match status" value="1"/>
</dbReference>
<organism evidence="2 3">
    <name type="scientific">Ataeniobius toweri</name>
    <dbReference type="NCBI Taxonomy" id="208326"/>
    <lineage>
        <taxon>Eukaryota</taxon>
        <taxon>Metazoa</taxon>
        <taxon>Chordata</taxon>
        <taxon>Craniata</taxon>
        <taxon>Vertebrata</taxon>
        <taxon>Euteleostomi</taxon>
        <taxon>Actinopterygii</taxon>
        <taxon>Neopterygii</taxon>
        <taxon>Teleostei</taxon>
        <taxon>Neoteleostei</taxon>
        <taxon>Acanthomorphata</taxon>
        <taxon>Ovalentaria</taxon>
        <taxon>Atherinomorphae</taxon>
        <taxon>Cyprinodontiformes</taxon>
        <taxon>Goodeidae</taxon>
        <taxon>Ataeniobius</taxon>
    </lineage>
</organism>
<comment type="caution">
    <text evidence="2">The sequence shown here is derived from an EMBL/GenBank/DDBJ whole genome shotgun (WGS) entry which is preliminary data.</text>
</comment>
<feature type="signal peptide" evidence="1">
    <location>
        <begin position="1"/>
        <end position="24"/>
    </location>
</feature>
<evidence type="ECO:0000313" key="3">
    <source>
        <dbReference type="Proteomes" id="UP001345963"/>
    </source>
</evidence>
<reference evidence="2 3" key="1">
    <citation type="submission" date="2021-07" db="EMBL/GenBank/DDBJ databases">
        <authorList>
            <person name="Palmer J.M."/>
        </authorList>
    </citation>
    <scope>NUCLEOTIDE SEQUENCE [LARGE SCALE GENOMIC DNA]</scope>
    <source>
        <strain evidence="2 3">AT_MEX2019</strain>
        <tissue evidence="2">Muscle</tissue>
    </source>
</reference>
<sequence length="78" mass="8735">MQFQGSRGWLVDSICLLRVAVTPAAPVSLLPEGQLEGQVVALLVQNMERLDEQVKEEADGIYNTLVFAAEQLNKPFYW</sequence>
<keyword evidence="1" id="KW-0732">Signal</keyword>
<dbReference type="EMBL" id="JAHUTI010004886">
    <property type="protein sequence ID" value="MED6234108.1"/>
    <property type="molecule type" value="Genomic_DNA"/>
</dbReference>
<protein>
    <submittedName>
        <fullName evidence="2">Uncharacterized protein</fullName>
    </submittedName>
</protein>
<keyword evidence="3" id="KW-1185">Reference proteome</keyword>
<dbReference type="Proteomes" id="UP001345963">
    <property type="component" value="Unassembled WGS sequence"/>
</dbReference>
<evidence type="ECO:0000313" key="2">
    <source>
        <dbReference type="EMBL" id="MED6234108.1"/>
    </source>
</evidence>
<proteinExistence type="predicted"/>
<accession>A0ABU7A813</accession>
<name>A0ABU7A813_9TELE</name>
<feature type="chain" id="PRO_5045569018" evidence="1">
    <location>
        <begin position="25"/>
        <end position="78"/>
    </location>
</feature>